<name>A0A418XFM9_9BURK</name>
<comment type="similarity">
    <text evidence="2 14 15">Belongs to the TonB-dependent receptor family.</text>
</comment>
<evidence type="ECO:0000256" key="6">
    <source>
        <dbReference type="ARBA" id="ARBA00022692"/>
    </source>
</evidence>
<dbReference type="Pfam" id="PF00593">
    <property type="entry name" value="TonB_dep_Rec_b-barrel"/>
    <property type="match status" value="1"/>
</dbReference>
<sequence length="739" mass="79722">MLNRTVLASAIALAVAQMAHAQTATQNGAPAPEAAAAPPMQQVTVKGNFISSGSASAMKLAVPVRDTPFTVASYTDTFMKAIEVVNVADLYNYMTGIKRSGNTGMEMSIRGFKTGANDKNAIMVDGLPGLSGRFSSPPVIGTDHVEVVKGPASVLYGQAQPGGFVNLVSKKPQASFGGEFGAKVTGYHGDKLSLGDANGYDVSMDVTGPIDAEGSFLYRFVAQANDTDTFRDRAYNKGGYAAPSFTWKVSPATSATIGFEYRRSESAYDQYLVAPNKDITKIAPITTHYNEPGDVLKEDGHATTVSLSHAFGGDVKWSLAGRFVENSDDARGYDNTAIRPDGVTLQRRARKQENAREFNYIDSNVTLPFTTADVGHKMIVGVNAGRDTLDTNRIQFFNGPATGPQSLDINIYNPVFGRAAPLDSLPAVNPATPGNLNRRYTVTTSSGVYASDLMTLAAHWKLNLGLRYTAEKQRFKELKVPNVAPGEKSTSKVLPLAGLLYQPDKETTYYASYSTSYVPAPANSQDINGNNPFTPESARQFEVGAKANFMNNKLRTTFALFRIEKENVLSSFACPRGTCAQQIGSERAQGFELEVNAKPLPNLQIATGWAHTRAVIVKSADAAQVGARLTNAPLNSANLWSRYDIDSGALEGLGIGFGVVYSDERTGNIPSTADRRVLKLPSYVIADLGLYYSKGDYDFTAKVGNLFDKTYYESAGFMNELQILPGAPRNLAFSVRKRF</sequence>
<dbReference type="GO" id="GO:0038023">
    <property type="term" value="F:signaling receptor activity"/>
    <property type="evidence" value="ECO:0007669"/>
    <property type="project" value="InterPro"/>
</dbReference>
<dbReference type="PROSITE" id="PS52016">
    <property type="entry name" value="TONB_DEPENDENT_REC_3"/>
    <property type="match status" value="1"/>
</dbReference>
<keyword evidence="8" id="KW-0408">Iron</keyword>
<keyword evidence="11 14" id="KW-0472">Membrane</keyword>
<evidence type="ECO:0000256" key="5">
    <source>
        <dbReference type="ARBA" id="ARBA00022496"/>
    </source>
</evidence>
<dbReference type="GO" id="GO:0015344">
    <property type="term" value="F:siderophore uptake transmembrane transporter activity"/>
    <property type="evidence" value="ECO:0007669"/>
    <property type="project" value="TreeGrafter"/>
</dbReference>
<dbReference type="PANTHER" id="PTHR32552">
    <property type="entry name" value="FERRICHROME IRON RECEPTOR-RELATED"/>
    <property type="match status" value="1"/>
</dbReference>
<gene>
    <name evidence="19" type="ORF">D3872_20635</name>
</gene>
<dbReference type="RefSeq" id="WP_119812578.1">
    <property type="nucleotide sequence ID" value="NZ_QYUP01000151.1"/>
</dbReference>
<keyword evidence="6 14" id="KW-0812">Transmembrane</keyword>
<dbReference type="GO" id="GO:0015891">
    <property type="term" value="P:siderophore transport"/>
    <property type="evidence" value="ECO:0007669"/>
    <property type="project" value="InterPro"/>
</dbReference>
<evidence type="ECO:0000256" key="2">
    <source>
        <dbReference type="ARBA" id="ARBA00009810"/>
    </source>
</evidence>
<evidence type="ECO:0000256" key="7">
    <source>
        <dbReference type="ARBA" id="ARBA00022729"/>
    </source>
</evidence>
<dbReference type="InterPro" id="IPR039426">
    <property type="entry name" value="TonB-dep_rcpt-like"/>
</dbReference>
<comment type="caution">
    <text evidence="19">The sequence shown here is derived from an EMBL/GenBank/DDBJ whole genome shotgun (WGS) entry which is preliminary data.</text>
</comment>
<keyword evidence="20" id="KW-1185">Reference proteome</keyword>
<protein>
    <submittedName>
        <fullName evidence="19">TonB-dependent receptor</fullName>
    </submittedName>
</protein>
<evidence type="ECO:0000256" key="9">
    <source>
        <dbReference type="ARBA" id="ARBA00023065"/>
    </source>
</evidence>
<keyword evidence="10 15" id="KW-0798">TonB box</keyword>
<feature type="domain" description="TonB-dependent receptor plug" evidence="18">
    <location>
        <begin position="64"/>
        <end position="163"/>
    </location>
</feature>
<feature type="domain" description="TonB-dependent receptor-like beta-barrel" evidence="17">
    <location>
        <begin position="249"/>
        <end position="706"/>
    </location>
</feature>
<evidence type="ECO:0000256" key="12">
    <source>
        <dbReference type="ARBA" id="ARBA00023170"/>
    </source>
</evidence>
<evidence type="ECO:0000256" key="8">
    <source>
        <dbReference type="ARBA" id="ARBA00023004"/>
    </source>
</evidence>
<dbReference type="OrthoDB" id="9790771at2"/>
<keyword evidence="13 14" id="KW-0998">Cell outer membrane</keyword>
<keyword evidence="7 16" id="KW-0732">Signal</keyword>
<evidence type="ECO:0000256" key="4">
    <source>
        <dbReference type="ARBA" id="ARBA00022452"/>
    </source>
</evidence>
<evidence type="ECO:0000313" key="19">
    <source>
        <dbReference type="EMBL" id="RJG11273.1"/>
    </source>
</evidence>
<dbReference type="NCBIfam" id="TIGR01783">
    <property type="entry name" value="TonB-siderophor"/>
    <property type="match status" value="1"/>
</dbReference>
<dbReference type="Gene3D" id="2.40.170.20">
    <property type="entry name" value="TonB-dependent receptor, beta-barrel domain"/>
    <property type="match status" value="1"/>
</dbReference>
<dbReference type="SUPFAM" id="SSF56935">
    <property type="entry name" value="Porins"/>
    <property type="match status" value="1"/>
</dbReference>
<dbReference type="Gene3D" id="2.170.130.10">
    <property type="entry name" value="TonB-dependent receptor, plug domain"/>
    <property type="match status" value="1"/>
</dbReference>
<evidence type="ECO:0000256" key="3">
    <source>
        <dbReference type="ARBA" id="ARBA00022448"/>
    </source>
</evidence>
<proteinExistence type="inferred from homology"/>
<keyword evidence="4 14" id="KW-1134">Transmembrane beta strand</keyword>
<feature type="chain" id="PRO_5019462177" evidence="16">
    <location>
        <begin position="22"/>
        <end position="739"/>
    </location>
</feature>
<dbReference type="InterPro" id="IPR036942">
    <property type="entry name" value="Beta-barrel_TonB_sf"/>
</dbReference>
<evidence type="ECO:0000256" key="13">
    <source>
        <dbReference type="ARBA" id="ARBA00023237"/>
    </source>
</evidence>
<evidence type="ECO:0000313" key="20">
    <source>
        <dbReference type="Proteomes" id="UP000284006"/>
    </source>
</evidence>
<dbReference type="InterPro" id="IPR012910">
    <property type="entry name" value="Plug_dom"/>
</dbReference>
<evidence type="ECO:0000256" key="15">
    <source>
        <dbReference type="RuleBase" id="RU003357"/>
    </source>
</evidence>
<keyword evidence="9" id="KW-0406">Ion transport</keyword>
<dbReference type="EMBL" id="QYUP01000151">
    <property type="protein sequence ID" value="RJG11273.1"/>
    <property type="molecule type" value="Genomic_DNA"/>
</dbReference>
<evidence type="ECO:0000259" key="18">
    <source>
        <dbReference type="Pfam" id="PF07715"/>
    </source>
</evidence>
<dbReference type="InterPro" id="IPR037066">
    <property type="entry name" value="Plug_dom_sf"/>
</dbReference>
<feature type="signal peptide" evidence="16">
    <location>
        <begin position="1"/>
        <end position="21"/>
    </location>
</feature>
<dbReference type="Proteomes" id="UP000284006">
    <property type="component" value="Unassembled WGS sequence"/>
</dbReference>
<dbReference type="InterPro" id="IPR000531">
    <property type="entry name" value="Beta-barrel_TonB"/>
</dbReference>
<comment type="subcellular location">
    <subcellularLocation>
        <location evidence="1 14">Cell outer membrane</location>
        <topology evidence="1 14">Multi-pass membrane protein</topology>
    </subcellularLocation>
</comment>
<keyword evidence="12 19" id="KW-0675">Receptor</keyword>
<dbReference type="PANTHER" id="PTHR32552:SF68">
    <property type="entry name" value="FERRICHROME OUTER MEMBRANE TRANSPORTER_PHAGE RECEPTOR"/>
    <property type="match status" value="1"/>
</dbReference>
<dbReference type="InterPro" id="IPR010105">
    <property type="entry name" value="TonB_sidphr_rcpt"/>
</dbReference>
<reference evidence="19 20" key="1">
    <citation type="submission" date="2018-09" db="EMBL/GenBank/DDBJ databases">
        <authorList>
            <person name="Zhu H."/>
        </authorList>
    </citation>
    <scope>NUCLEOTIDE SEQUENCE [LARGE SCALE GENOMIC DNA]</scope>
    <source>
        <strain evidence="19 20">K1S02-61</strain>
    </source>
</reference>
<dbReference type="AlphaFoldDB" id="A0A418XFM9"/>
<evidence type="ECO:0000256" key="11">
    <source>
        <dbReference type="ARBA" id="ARBA00023136"/>
    </source>
</evidence>
<evidence type="ECO:0000259" key="17">
    <source>
        <dbReference type="Pfam" id="PF00593"/>
    </source>
</evidence>
<evidence type="ECO:0000256" key="10">
    <source>
        <dbReference type="ARBA" id="ARBA00023077"/>
    </source>
</evidence>
<dbReference type="Pfam" id="PF07715">
    <property type="entry name" value="Plug"/>
    <property type="match status" value="1"/>
</dbReference>
<organism evidence="19 20">
    <name type="scientific">Massilia cavernae</name>
    <dbReference type="NCBI Taxonomy" id="2320864"/>
    <lineage>
        <taxon>Bacteria</taxon>
        <taxon>Pseudomonadati</taxon>
        <taxon>Pseudomonadota</taxon>
        <taxon>Betaproteobacteria</taxon>
        <taxon>Burkholderiales</taxon>
        <taxon>Oxalobacteraceae</taxon>
        <taxon>Telluria group</taxon>
        <taxon>Massilia</taxon>
    </lineage>
</organism>
<evidence type="ECO:0000256" key="16">
    <source>
        <dbReference type="SAM" id="SignalP"/>
    </source>
</evidence>
<keyword evidence="3 14" id="KW-0813">Transport</keyword>
<dbReference type="GO" id="GO:0009279">
    <property type="term" value="C:cell outer membrane"/>
    <property type="evidence" value="ECO:0007669"/>
    <property type="project" value="UniProtKB-SubCell"/>
</dbReference>
<dbReference type="CDD" id="cd01347">
    <property type="entry name" value="ligand_gated_channel"/>
    <property type="match status" value="1"/>
</dbReference>
<keyword evidence="5" id="KW-0410">Iron transport</keyword>
<accession>A0A418XFM9</accession>
<evidence type="ECO:0000256" key="14">
    <source>
        <dbReference type="PROSITE-ProRule" id="PRU01360"/>
    </source>
</evidence>
<evidence type="ECO:0000256" key="1">
    <source>
        <dbReference type="ARBA" id="ARBA00004571"/>
    </source>
</evidence>